<dbReference type="SMART" id="SM00347">
    <property type="entry name" value="HTH_MARR"/>
    <property type="match status" value="1"/>
</dbReference>
<dbReference type="Proteomes" id="UP001281203">
    <property type="component" value="Unassembled WGS sequence"/>
</dbReference>
<accession>A0ABU3X2U4</accession>
<evidence type="ECO:0000259" key="1">
    <source>
        <dbReference type="PROSITE" id="PS50995"/>
    </source>
</evidence>
<dbReference type="PANTHER" id="PTHR33164">
    <property type="entry name" value="TRANSCRIPTIONAL REGULATOR, MARR FAMILY"/>
    <property type="match status" value="1"/>
</dbReference>
<protein>
    <submittedName>
        <fullName evidence="2">Winged helix-turn-helix transcriptional regulator</fullName>
    </submittedName>
</protein>
<dbReference type="SUPFAM" id="SSF46785">
    <property type="entry name" value="Winged helix' DNA-binding domain"/>
    <property type="match status" value="1"/>
</dbReference>
<dbReference type="PRINTS" id="PR00598">
    <property type="entry name" value="HTHMARR"/>
</dbReference>
<evidence type="ECO:0000313" key="3">
    <source>
        <dbReference type="Proteomes" id="UP001281203"/>
    </source>
</evidence>
<sequence>MAARVEHLFEVFDRLIAIRNECSSQIFVECGLAEMTVKQIAYLKAIDGHADVTFSRLAEITGTSKPTVTETINKFVRMECVYRERCPDDGRVAYIRLTEKGRMVAEAERNALSRMVERMVQTLDEDEIDLLVGILGKVR</sequence>
<keyword evidence="3" id="KW-1185">Reference proteome</keyword>
<dbReference type="InterPro" id="IPR036390">
    <property type="entry name" value="WH_DNA-bd_sf"/>
</dbReference>
<dbReference type="InterPro" id="IPR036388">
    <property type="entry name" value="WH-like_DNA-bd_sf"/>
</dbReference>
<dbReference type="InterPro" id="IPR039422">
    <property type="entry name" value="MarR/SlyA-like"/>
</dbReference>
<dbReference type="Gene3D" id="1.10.10.10">
    <property type="entry name" value="Winged helix-like DNA-binding domain superfamily/Winged helix DNA-binding domain"/>
    <property type="match status" value="1"/>
</dbReference>
<comment type="caution">
    <text evidence="2">The sequence shown here is derived from an EMBL/GenBank/DDBJ whole genome shotgun (WGS) entry which is preliminary data.</text>
</comment>
<name>A0ABU3X2U4_9EURY</name>
<dbReference type="Pfam" id="PF12802">
    <property type="entry name" value="MarR_2"/>
    <property type="match status" value="1"/>
</dbReference>
<dbReference type="EMBL" id="WBKO01000001">
    <property type="protein sequence ID" value="MDV2481907.1"/>
    <property type="molecule type" value="Genomic_DNA"/>
</dbReference>
<dbReference type="RefSeq" id="WP_317064925.1">
    <property type="nucleotide sequence ID" value="NZ_WBKO01000001.1"/>
</dbReference>
<dbReference type="PROSITE" id="PS50995">
    <property type="entry name" value="HTH_MARR_2"/>
    <property type="match status" value="1"/>
</dbReference>
<evidence type="ECO:0000313" key="2">
    <source>
        <dbReference type="EMBL" id="MDV2481907.1"/>
    </source>
</evidence>
<dbReference type="InterPro" id="IPR000835">
    <property type="entry name" value="HTH_MarR-typ"/>
</dbReference>
<feature type="domain" description="HTH marR-type" evidence="1">
    <location>
        <begin position="1"/>
        <end position="139"/>
    </location>
</feature>
<dbReference type="PANTHER" id="PTHR33164:SF43">
    <property type="entry name" value="HTH-TYPE TRANSCRIPTIONAL REPRESSOR YETL"/>
    <property type="match status" value="1"/>
</dbReference>
<reference evidence="2 3" key="1">
    <citation type="submission" date="2019-10" db="EMBL/GenBank/DDBJ databases">
        <title>Isolation and characterization of Methanoculleus sp. Wushi-C6 from a hot spring well.</title>
        <authorList>
            <person name="Chen S.-C."/>
            <person name="Lan Z.-H."/>
            <person name="You Y.-T."/>
            <person name="Lai M.-C."/>
        </authorList>
    </citation>
    <scope>NUCLEOTIDE SEQUENCE [LARGE SCALE GENOMIC DNA]</scope>
    <source>
        <strain evidence="2 3">Wushi-C6</strain>
    </source>
</reference>
<organism evidence="2 3">
    <name type="scientific">Methanoculleus caldifontis</name>
    <dbReference type="NCBI Taxonomy" id="2651577"/>
    <lineage>
        <taxon>Archaea</taxon>
        <taxon>Methanobacteriati</taxon>
        <taxon>Methanobacteriota</taxon>
        <taxon>Stenosarchaea group</taxon>
        <taxon>Methanomicrobia</taxon>
        <taxon>Methanomicrobiales</taxon>
        <taxon>Methanomicrobiaceae</taxon>
        <taxon>Methanoculleus</taxon>
    </lineage>
</organism>
<proteinExistence type="predicted"/>
<gene>
    <name evidence="2" type="ORF">F8E02_07765</name>
</gene>